<organism evidence="3 4">
    <name type="scientific">Araneus ventricosus</name>
    <name type="common">Orbweaver spider</name>
    <name type="synonym">Epeira ventricosa</name>
    <dbReference type="NCBI Taxonomy" id="182803"/>
    <lineage>
        <taxon>Eukaryota</taxon>
        <taxon>Metazoa</taxon>
        <taxon>Ecdysozoa</taxon>
        <taxon>Arthropoda</taxon>
        <taxon>Chelicerata</taxon>
        <taxon>Arachnida</taxon>
        <taxon>Araneae</taxon>
        <taxon>Araneomorphae</taxon>
        <taxon>Entelegynae</taxon>
        <taxon>Araneoidea</taxon>
        <taxon>Araneidae</taxon>
        <taxon>Araneus</taxon>
    </lineage>
</organism>
<accession>A0A4Y2M126</accession>
<sequence>MDERKEHNAMFSRSGTTIHKAKNGTSDNGLLDIAQALNWVQSHISDFGGKPENITLAGQGAGAVGVGLFSLGHGYNCTWIRLIMQSDSPMYPFIVYPKETSLHSCNIAKFFGCANDSYLLEDHREEV</sequence>
<evidence type="ECO:0000313" key="3">
    <source>
        <dbReference type="EMBL" id="GBN20120.1"/>
    </source>
</evidence>
<dbReference type="PANTHER" id="PTHR11559">
    <property type="entry name" value="CARBOXYLESTERASE"/>
    <property type="match status" value="1"/>
</dbReference>
<evidence type="ECO:0000256" key="1">
    <source>
        <dbReference type="ARBA" id="ARBA00023180"/>
    </source>
</evidence>
<gene>
    <name evidence="3" type="ORF">AVEN_46017_1</name>
</gene>
<protein>
    <recommendedName>
        <fullName evidence="2">Carboxylesterase type B domain-containing protein</fullName>
    </recommendedName>
</protein>
<evidence type="ECO:0000313" key="4">
    <source>
        <dbReference type="Proteomes" id="UP000499080"/>
    </source>
</evidence>
<proteinExistence type="predicted"/>
<dbReference type="Proteomes" id="UP000499080">
    <property type="component" value="Unassembled WGS sequence"/>
</dbReference>
<dbReference type="InterPro" id="IPR002018">
    <property type="entry name" value="CarbesteraseB"/>
</dbReference>
<dbReference type="OrthoDB" id="408631at2759"/>
<reference evidence="3 4" key="1">
    <citation type="journal article" date="2019" name="Sci. Rep.">
        <title>Orb-weaving spider Araneus ventricosus genome elucidates the spidroin gene catalogue.</title>
        <authorList>
            <person name="Kono N."/>
            <person name="Nakamura H."/>
            <person name="Ohtoshi R."/>
            <person name="Moran D.A.P."/>
            <person name="Shinohara A."/>
            <person name="Yoshida Y."/>
            <person name="Fujiwara M."/>
            <person name="Mori M."/>
            <person name="Tomita M."/>
            <person name="Arakawa K."/>
        </authorList>
    </citation>
    <scope>NUCLEOTIDE SEQUENCE [LARGE SCALE GENOMIC DNA]</scope>
</reference>
<name>A0A4Y2M126_ARAVE</name>
<dbReference type="InterPro" id="IPR050309">
    <property type="entry name" value="Type-B_Carboxylest/Lipase"/>
</dbReference>
<dbReference type="Pfam" id="PF00135">
    <property type="entry name" value="COesterase"/>
    <property type="match status" value="1"/>
</dbReference>
<comment type="caution">
    <text evidence="3">The sequence shown here is derived from an EMBL/GenBank/DDBJ whole genome shotgun (WGS) entry which is preliminary data.</text>
</comment>
<keyword evidence="4" id="KW-1185">Reference proteome</keyword>
<dbReference type="Gene3D" id="3.40.50.1820">
    <property type="entry name" value="alpha/beta hydrolase"/>
    <property type="match status" value="1"/>
</dbReference>
<keyword evidence="1" id="KW-0325">Glycoprotein</keyword>
<feature type="domain" description="Carboxylesterase type B" evidence="2">
    <location>
        <begin position="29"/>
        <end position="115"/>
    </location>
</feature>
<dbReference type="SUPFAM" id="SSF53474">
    <property type="entry name" value="alpha/beta-Hydrolases"/>
    <property type="match status" value="1"/>
</dbReference>
<dbReference type="InterPro" id="IPR029058">
    <property type="entry name" value="AB_hydrolase_fold"/>
</dbReference>
<dbReference type="EMBL" id="BGPR01006572">
    <property type="protein sequence ID" value="GBN20120.1"/>
    <property type="molecule type" value="Genomic_DNA"/>
</dbReference>
<dbReference type="AlphaFoldDB" id="A0A4Y2M126"/>
<evidence type="ECO:0000259" key="2">
    <source>
        <dbReference type="Pfam" id="PF00135"/>
    </source>
</evidence>